<feature type="region of interest" description="Disordered" evidence="5">
    <location>
        <begin position="162"/>
        <end position="190"/>
    </location>
</feature>
<dbReference type="GO" id="GO:0090307">
    <property type="term" value="P:mitotic spindle assembly"/>
    <property type="evidence" value="ECO:0007669"/>
    <property type="project" value="TreeGrafter"/>
</dbReference>
<evidence type="ECO:0000256" key="1">
    <source>
        <dbReference type="ARBA" id="ARBA00004245"/>
    </source>
</evidence>
<dbReference type="PANTHER" id="PTHR47970:SF12">
    <property type="entry name" value="KINESIN FAMILY MEMBER 11"/>
    <property type="match status" value="1"/>
</dbReference>
<keyword evidence="4" id="KW-0206">Cytoskeleton</keyword>
<keyword evidence="7" id="KW-1185">Reference proteome</keyword>
<organism evidence="6 7">
    <name type="scientific">Arachis hypogaea</name>
    <name type="common">Peanut</name>
    <dbReference type="NCBI Taxonomy" id="3818"/>
    <lineage>
        <taxon>Eukaryota</taxon>
        <taxon>Viridiplantae</taxon>
        <taxon>Streptophyta</taxon>
        <taxon>Embryophyta</taxon>
        <taxon>Tracheophyta</taxon>
        <taxon>Spermatophyta</taxon>
        <taxon>Magnoliopsida</taxon>
        <taxon>eudicotyledons</taxon>
        <taxon>Gunneridae</taxon>
        <taxon>Pentapetalae</taxon>
        <taxon>rosids</taxon>
        <taxon>fabids</taxon>
        <taxon>Fabales</taxon>
        <taxon>Fabaceae</taxon>
        <taxon>Papilionoideae</taxon>
        <taxon>50 kb inversion clade</taxon>
        <taxon>dalbergioids sensu lato</taxon>
        <taxon>Dalbergieae</taxon>
        <taxon>Pterocarpus clade</taxon>
        <taxon>Arachis</taxon>
    </lineage>
</organism>
<name>A0A444X1A3_ARAHY</name>
<keyword evidence="3" id="KW-0505">Motor protein</keyword>
<protein>
    <submittedName>
        <fullName evidence="6">Uncharacterized protein</fullName>
    </submittedName>
</protein>
<dbReference type="EMBL" id="SDMP01000020">
    <property type="protein sequence ID" value="RYQ83439.1"/>
    <property type="molecule type" value="Genomic_DNA"/>
</dbReference>
<dbReference type="GO" id="GO:0051231">
    <property type="term" value="P:spindle elongation"/>
    <property type="evidence" value="ECO:0007669"/>
    <property type="project" value="TreeGrafter"/>
</dbReference>
<comment type="caution">
    <text evidence="6">The sequence shown here is derived from an EMBL/GenBank/DDBJ whole genome shotgun (WGS) entry which is preliminary data.</text>
</comment>
<sequence>MELLMQQSVSTAGSALEHMKRTHEAVNEKESKHISAAVSLISNASNSNEQHDMGSILLVLQQRKMWQRTARISLSIMSAQERESISGMLDVVKTHSNTLETFREDHAGQASSIEEKARETFQQHYRDYEPSGNTPVRCETDVPSKGTIESLQSLPVESLLEEFQENNSSESSVKELKPSLIPRSPLSALN</sequence>
<evidence type="ECO:0000256" key="4">
    <source>
        <dbReference type="ARBA" id="ARBA00023212"/>
    </source>
</evidence>
<evidence type="ECO:0000313" key="6">
    <source>
        <dbReference type="EMBL" id="RYQ83439.1"/>
    </source>
</evidence>
<evidence type="ECO:0000313" key="7">
    <source>
        <dbReference type="Proteomes" id="UP000289738"/>
    </source>
</evidence>
<keyword evidence="2" id="KW-0963">Cytoplasm</keyword>
<dbReference type="GO" id="GO:0072686">
    <property type="term" value="C:mitotic spindle"/>
    <property type="evidence" value="ECO:0007669"/>
    <property type="project" value="TreeGrafter"/>
</dbReference>
<evidence type="ECO:0000256" key="5">
    <source>
        <dbReference type="SAM" id="MobiDB-lite"/>
    </source>
</evidence>
<dbReference type="Proteomes" id="UP000289738">
    <property type="component" value="Chromosome B10"/>
</dbReference>
<dbReference type="InterPro" id="IPR047149">
    <property type="entry name" value="KIF11-like"/>
</dbReference>
<dbReference type="PANTHER" id="PTHR47970">
    <property type="entry name" value="KINESIN-LIKE PROTEIN KIF11"/>
    <property type="match status" value="1"/>
</dbReference>
<evidence type="ECO:0000256" key="3">
    <source>
        <dbReference type="ARBA" id="ARBA00023175"/>
    </source>
</evidence>
<comment type="subcellular location">
    <subcellularLocation>
        <location evidence="1">Cytoplasm</location>
        <location evidence="1">Cytoskeleton</location>
    </subcellularLocation>
</comment>
<proteinExistence type="predicted"/>
<reference evidence="6 7" key="1">
    <citation type="submission" date="2019-01" db="EMBL/GenBank/DDBJ databases">
        <title>Sequencing of cultivated peanut Arachis hypogaea provides insights into genome evolution and oil improvement.</title>
        <authorList>
            <person name="Chen X."/>
        </authorList>
    </citation>
    <scope>NUCLEOTIDE SEQUENCE [LARGE SCALE GENOMIC DNA]</scope>
    <source>
        <strain evidence="7">cv. Fuhuasheng</strain>
        <tissue evidence="6">Leaves</tissue>
    </source>
</reference>
<dbReference type="AlphaFoldDB" id="A0A444X1A3"/>
<accession>A0A444X1A3</accession>
<gene>
    <name evidence="6" type="ORF">Ahy_B10g102123</name>
</gene>
<dbReference type="GO" id="GO:0005876">
    <property type="term" value="C:spindle microtubule"/>
    <property type="evidence" value="ECO:0007669"/>
    <property type="project" value="TreeGrafter"/>
</dbReference>
<dbReference type="GO" id="GO:0008574">
    <property type="term" value="F:plus-end-directed microtubule motor activity"/>
    <property type="evidence" value="ECO:0007669"/>
    <property type="project" value="TreeGrafter"/>
</dbReference>
<evidence type="ECO:0000256" key="2">
    <source>
        <dbReference type="ARBA" id="ARBA00022490"/>
    </source>
</evidence>